<proteinExistence type="predicted"/>
<dbReference type="Proteomes" id="UP000672657">
    <property type="component" value="Unassembled WGS sequence"/>
</dbReference>
<keyword evidence="2" id="KW-1185">Reference proteome</keyword>
<dbReference type="EMBL" id="CAJPVI010000033">
    <property type="protein sequence ID" value="CAG2155366.1"/>
    <property type="molecule type" value="Genomic_DNA"/>
</dbReference>
<gene>
    <name evidence="1" type="ORF">LMG26411_04911</name>
</gene>
<name>A0ABM8TMV2_9BURK</name>
<dbReference type="RefSeq" id="WP_211955832.1">
    <property type="nucleotide sequence ID" value="NZ_CAJPVI010000033.1"/>
</dbReference>
<accession>A0ABM8TMV2</accession>
<organism evidence="1 2">
    <name type="scientific">Cupriavidus numazuensis</name>
    <dbReference type="NCBI Taxonomy" id="221992"/>
    <lineage>
        <taxon>Bacteria</taxon>
        <taxon>Pseudomonadati</taxon>
        <taxon>Pseudomonadota</taxon>
        <taxon>Betaproteobacteria</taxon>
        <taxon>Burkholderiales</taxon>
        <taxon>Burkholderiaceae</taxon>
        <taxon>Cupriavidus</taxon>
    </lineage>
</organism>
<evidence type="ECO:0000313" key="2">
    <source>
        <dbReference type="Proteomes" id="UP000672657"/>
    </source>
</evidence>
<reference evidence="1 2" key="1">
    <citation type="submission" date="2021-03" db="EMBL/GenBank/DDBJ databases">
        <authorList>
            <person name="Peeters C."/>
        </authorList>
    </citation>
    <scope>NUCLEOTIDE SEQUENCE [LARGE SCALE GENOMIC DNA]</scope>
    <source>
        <strain evidence="1 2">LMG 26411</strain>
    </source>
</reference>
<evidence type="ECO:0000313" key="1">
    <source>
        <dbReference type="EMBL" id="CAG2155366.1"/>
    </source>
</evidence>
<sequence length="54" mass="5790">MTTEIDQVARNRFEDALFIQAGASNPSGVARALVRAINACQPKTSKPEKTLLCG</sequence>
<comment type="caution">
    <text evidence="1">The sequence shown here is derived from an EMBL/GenBank/DDBJ whole genome shotgun (WGS) entry which is preliminary data.</text>
</comment>
<protein>
    <submittedName>
        <fullName evidence="1">Uncharacterized protein</fullName>
    </submittedName>
</protein>